<name>A0A385YU92_9BACL</name>
<dbReference type="AlphaFoldDB" id="A0A385YU92"/>
<evidence type="ECO:0000313" key="5">
    <source>
        <dbReference type="Proteomes" id="UP000265725"/>
    </source>
</evidence>
<sequence length="327" mass="37581">MDIMKMLGARMWMKRNEPFLYSWHAYVGYEMDLFSAFERPMKPSDVADAYNIDEELLQQWVTVGLAIGHLKRASRERVKTGAKWKLPRAKGEASSGVILKEMMELHIPSLLQYPDLMRNKSRQSFEEEKHAPTVAQTSRLLETVAMPKITKLLKDGQVKTVLDVGCGEAGYIRKLARKFPDVSFTGIEMSECVATTATDKSKEYVNVTVLNEDLWEYDPEEKFDLVIMNNVIHYIHPEKRQDLFRRLADWTTENGKISIITPIAGEESDTPFVAAFNGFFHTFENLHPLPREEELVNWGDGSKLRFDGKSTIIREGSWYAVKYQKSS</sequence>
<evidence type="ECO:0000259" key="3">
    <source>
        <dbReference type="Pfam" id="PF13649"/>
    </source>
</evidence>
<dbReference type="InterPro" id="IPR029063">
    <property type="entry name" value="SAM-dependent_MTases_sf"/>
</dbReference>
<gene>
    <name evidence="4" type="ORF">D3873_10425</name>
</gene>
<keyword evidence="1 4" id="KW-0489">Methyltransferase</keyword>
<evidence type="ECO:0000256" key="1">
    <source>
        <dbReference type="ARBA" id="ARBA00022603"/>
    </source>
</evidence>
<dbReference type="PANTHER" id="PTHR43861">
    <property type="entry name" value="TRANS-ACONITATE 2-METHYLTRANSFERASE-RELATED"/>
    <property type="match status" value="1"/>
</dbReference>
<dbReference type="EMBL" id="CP032418">
    <property type="protein sequence ID" value="AYC30246.1"/>
    <property type="molecule type" value="Genomic_DNA"/>
</dbReference>
<evidence type="ECO:0000313" key="4">
    <source>
        <dbReference type="EMBL" id="AYC30246.1"/>
    </source>
</evidence>
<dbReference type="CDD" id="cd02440">
    <property type="entry name" value="AdoMet_MTases"/>
    <property type="match status" value="1"/>
</dbReference>
<dbReference type="GO" id="GO:0032259">
    <property type="term" value="P:methylation"/>
    <property type="evidence" value="ECO:0007669"/>
    <property type="project" value="UniProtKB-KW"/>
</dbReference>
<reference evidence="5" key="1">
    <citation type="submission" date="2018-09" db="EMBL/GenBank/DDBJ databases">
        <authorList>
            <person name="Zhu H."/>
        </authorList>
    </citation>
    <scope>NUCLEOTIDE SEQUENCE [LARGE SCALE GENOMIC DNA]</scope>
    <source>
        <strain evidence="5">K2R23-3</strain>
    </source>
</reference>
<dbReference type="RefSeq" id="WP_119883963.1">
    <property type="nucleotide sequence ID" value="NZ_CP032418.1"/>
</dbReference>
<dbReference type="SUPFAM" id="SSF53335">
    <property type="entry name" value="S-adenosyl-L-methionine-dependent methyltransferases"/>
    <property type="match status" value="1"/>
</dbReference>
<dbReference type="GO" id="GO:0008168">
    <property type="term" value="F:methyltransferase activity"/>
    <property type="evidence" value="ECO:0007669"/>
    <property type="project" value="UniProtKB-KW"/>
</dbReference>
<proteinExistence type="predicted"/>
<dbReference type="OrthoDB" id="146133at2"/>
<keyword evidence="5" id="KW-1185">Reference proteome</keyword>
<dbReference type="InterPro" id="IPR041698">
    <property type="entry name" value="Methyltransf_25"/>
</dbReference>
<dbReference type="Proteomes" id="UP000265725">
    <property type="component" value="Chromosome"/>
</dbReference>
<keyword evidence="2 4" id="KW-0808">Transferase</keyword>
<protein>
    <submittedName>
        <fullName evidence="4">Class I SAM-dependent methyltransferase</fullName>
    </submittedName>
</protein>
<feature type="domain" description="Methyltransferase" evidence="3">
    <location>
        <begin position="161"/>
        <end position="255"/>
    </location>
</feature>
<dbReference type="KEGG" id="paek:D3873_10425"/>
<dbReference type="Gene3D" id="3.40.50.150">
    <property type="entry name" value="Vaccinia Virus protein VP39"/>
    <property type="match status" value="1"/>
</dbReference>
<organism evidence="4 5">
    <name type="scientific">Paenisporosarcina cavernae</name>
    <dbReference type="NCBI Taxonomy" id="2320858"/>
    <lineage>
        <taxon>Bacteria</taxon>
        <taxon>Bacillati</taxon>
        <taxon>Bacillota</taxon>
        <taxon>Bacilli</taxon>
        <taxon>Bacillales</taxon>
        <taxon>Caryophanaceae</taxon>
        <taxon>Paenisporosarcina</taxon>
    </lineage>
</organism>
<dbReference type="Pfam" id="PF13649">
    <property type="entry name" value="Methyltransf_25"/>
    <property type="match status" value="1"/>
</dbReference>
<evidence type="ECO:0000256" key="2">
    <source>
        <dbReference type="ARBA" id="ARBA00022679"/>
    </source>
</evidence>
<accession>A0A385YU92</accession>
<dbReference type="PANTHER" id="PTHR43861:SF1">
    <property type="entry name" value="TRANS-ACONITATE 2-METHYLTRANSFERASE"/>
    <property type="match status" value="1"/>
</dbReference>